<evidence type="ECO:0000313" key="2">
    <source>
        <dbReference type="Proteomes" id="UP000295264"/>
    </source>
</evidence>
<protein>
    <submittedName>
        <fullName evidence="1">Uncharacterized protein</fullName>
    </submittedName>
</protein>
<gene>
    <name evidence="1" type="ORF">DBR06_SOUSAS15710075</name>
</gene>
<keyword evidence="2" id="KW-1185">Reference proteome</keyword>
<accession>A0A484GYT7</accession>
<evidence type="ECO:0000313" key="1">
    <source>
        <dbReference type="EMBL" id="TEA40531.1"/>
    </source>
</evidence>
<dbReference type="EMBL" id="QWLN02002869">
    <property type="protein sequence ID" value="TEA40531.1"/>
    <property type="molecule type" value="Genomic_DNA"/>
</dbReference>
<organism evidence="1 2">
    <name type="scientific">Sousa chinensis</name>
    <name type="common">Indo-pacific humpbacked dolphin</name>
    <name type="synonym">Steno chinensis</name>
    <dbReference type="NCBI Taxonomy" id="103600"/>
    <lineage>
        <taxon>Eukaryota</taxon>
        <taxon>Metazoa</taxon>
        <taxon>Chordata</taxon>
        <taxon>Craniata</taxon>
        <taxon>Vertebrata</taxon>
        <taxon>Euteleostomi</taxon>
        <taxon>Mammalia</taxon>
        <taxon>Eutheria</taxon>
        <taxon>Laurasiatheria</taxon>
        <taxon>Artiodactyla</taxon>
        <taxon>Whippomorpha</taxon>
        <taxon>Cetacea</taxon>
        <taxon>Odontoceti</taxon>
        <taxon>Delphinidae</taxon>
        <taxon>Sousa</taxon>
    </lineage>
</organism>
<proteinExistence type="predicted"/>
<comment type="caution">
    <text evidence="1">The sequence shown here is derived from an EMBL/GenBank/DDBJ whole genome shotgun (WGS) entry which is preliminary data.</text>
</comment>
<name>A0A484GYT7_SOUCH</name>
<reference evidence="1 2" key="1">
    <citation type="journal article" date="2018" name="Genomics">
        <title>Molecular footprints of inshore aquatic adaptation in Indo-Pacific humpback dolphin (Sousa chinensis).</title>
        <authorList>
            <person name="Ming Y."/>
            <person name="Jian J."/>
            <person name="Yu F."/>
            <person name="Yu X."/>
            <person name="Wang J."/>
            <person name="Liu W."/>
        </authorList>
    </citation>
    <scope>NUCLEOTIDE SEQUENCE [LARGE SCALE GENOMIC DNA]</scope>
    <source>
        <strain evidence="1">MY-2018</strain>
        <tissue evidence="1">Skin</tissue>
    </source>
</reference>
<dbReference type="Proteomes" id="UP000295264">
    <property type="component" value="Unassembled WGS sequence"/>
</dbReference>
<dbReference type="AlphaFoldDB" id="A0A484GYT7"/>
<sequence>MGSHLVLLGHLFHEERVVTTVLLGPLAQPANELPILLTEELEFLSMVCTKNHLQLLPQAQHHLPEPVRYVGQVPIGSQVPRLVAGLAHRTAALFFLANTQLLAIPRDAGLAEAVSTVYAQGFCQELQAD</sequence>
<feature type="non-terminal residue" evidence="1">
    <location>
        <position position="129"/>
    </location>
</feature>